<dbReference type="Proteomes" id="UP000887574">
    <property type="component" value="Unplaced"/>
</dbReference>
<evidence type="ECO:0000313" key="2">
    <source>
        <dbReference type="WBParaSite" id="jg23610"/>
    </source>
</evidence>
<name>A0A915DWY1_9BILA</name>
<organism evidence="1 2">
    <name type="scientific">Ditylenchus dipsaci</name>
    <dbReference type="NCBI Taxonomy" id="166011"/>
    <lineage>
        <taxon>Eukaryota</taxon>
        <taxon>Metazoa</taxon>
        <taxon>Ecdysozoa</taxon>
        <taxon>Nematoda</taxon>
        <taxon>Chromadorea</taxon>
        <taxon>Rhabditida</taxon>
        <taxon>Tylenchina</taxon>
        <taxon>Tylenchomorpha</taxon>
        <taxon>Sphaerularioidea</taxon>
        <taxon>Anguinidae</taxon>
        <taxon>Anguininae</taxon>
        <taxon>Ditylenchus</taxon>
    </lineage>
</organism>
<sequence>MNFELLTSEKNKPMLTDSDNCLYWKIISRGKRTYWRCIHYRTGRAVTFDRKCEITSAHNHYGDKNHAEMKRFQGIVQKQALSSKDAPRSIIGSALKEVSNEAWVLFADRSQQITYAIFDMRRIWSQLTEVSNCSDAPESLANKSAVDFELGEYNASSFFHRLLQKRIFHACFQKIGQGSKCEDALCIAELRMFAYRYLPKTWNVRDLIKTDEPKTSNELNHSNGQMINYGCPSSDNLEAD</sequence>
<accession>A0A915DWY1</accession>
<reference evidence="2" key="1">
    <citation type="submission" date="2022-11" db="UniProtKB">
        <authorList>
            <consortium name="WormBaseParasite"/>
        </authorList>
    </citation>
    <scope>IDENTIFICATION</scope>
</reference>
<dbReference type="AlphaFoldDB" id="A0A915DWY1"/>
<dbReference type="WBParaSite" id="jg23610">
    <property type="protein sequence ID" value="jg23610"/>
    <property type="gene ID" value="jg23610"/>
</dbReference>
<proteinExistence type="predicted"/>
<protein>
    <submittedName>
        <fullName evidence="2">FLYWCH-type domain-containing protein</fullName>
    </submittedName>
</protein>
<evidence type="ECO:0000313" key="1">
    <source>
        <dbReference type="Proteomes" id="UP000887574"/>
    </source>
</evidence>
<keyword evidence="1" id="KW-1185">Reference proteome</keyword>
<dbReference type="Gene3D" id="2.20.25.240">
    <property type="match status" value="1"/>
</dbReference>